<reference evidence="1" key="2">
    <citation type="submission" date="2022-01" db="EMBL/GenBank/DDBJ databases">
        <authorList>
            <person name="Yamashiro T."/>
            <person name="Shiraishi A."/>
            <person name="Satake H."/>
            <person name="Nakayama K."/>
        </authorList>
    </citation>
    <scope>NUCLEOTIDE SEQUENCE</scope>
</reference>
<organism evidence="1 2">
    <name type="scientific">Tanacetum coccineum</name>
    <dbReference type="NCBI Taxonomy" id="301880"/>
    <lineage>
        <taxon>Eukaryota</taxon>
        <taxon>Viridiplantae</taxon>
        <taxon>Streptophyta</taxon>
        <taxon>Embryophyta</taxon>
        <taxon>Tracheophyta</taxon>
        <taxon>Spermatophyta</taxon>
        <taxon>Magnoliopsida</taxon>
        <taxon>eudicotyledons</taxon>
        <taxon>Gunneridae</taxon>
        <taxon>Pentapetalae</taxon>
        <taxon>asterids</taxon>
        <taxon>campanulids</taxon>
        <taxon>Asterales</taxon>
        <taxon>Asteraceae</taxon>
        <taxon>Asteroideae</taxon>
        <taxon>Anthemideae</taxon>
        <taxon>Anthemidinae</taxon>
        <taxon>Tanacetum</taxon>
    </lineage>
</organism>
<proteinExistence type="predicted"/>
<sequence>MRHVNDQKQVKPVWKNSKRVNHQNFGRLSYPNPKNNIVPQAVLTKSVSLNTARPVNTAQPRTTMNDVMPKTYSNYKEYSSVKRPFNKKTTNYNRYFNKRINIVKGTRVNTARPKAVVNAVKASACWVWKPKHEVLDHVSKSNSASKTLTRYAYVDALGRFKSIMAWVSDHKMIYNIGPVSKDLWIILLEHVMIEEDTIVYWSLMRTDVMVITSNHSGWLWFGNKKDKIRSSRERRTEKMGVDESYEEIRLRVDIITTARLCVCKLVLPVSVTTARPALRCPIMRTSKHGESNTSVLERSYALSWKPVKEDDSLERVATTTTSLDAEQLAQLDEDSLGEDLSKQGRIDDAYAEVTLVDETSNDADKKMFDVKDCKHKNNKITKEQQVDDDKETD</sequence>
<protein>
    <submittedName>
        <fullName evidence="1">Uncharacterized protein</fullName>
    </submittedName>
</protein>
<gene>
    <name evidence="1" type="ORF">Tco_1055862</name>
</gene>
<reference evidence="1" key="1">
    <citation type="journal article" date="2022" name="Int. J. Mol. Sci.">
        <title>Draft Genome of Tanacetum Coccineum: Genomic Comparison of Closely Related Tanacetum-Family Plants.</title>
        <authorList>
            <person name="Yamashiro T."/>
            <person name="Shiraishi A."/>
            <person name="Nakayama K."/>
            <person name="Satake H."/>
        </authorList>
    </citation>
    <scope>NUCLEOTIDE SEQUENCE</scope>
</reference>
<accession>A0ABQ5H1I9</accession>
<evidence type="ECO:0000313" key="2">
    <source>
        <dbReference type="Proteomes" id="UP001151760"/>
    </source>
</evidence>
<dbReference type="EMBL" id="BQNB010019087">
    <property type="protein sequence ID" value="GJT81520.1"/>
    <property type="molecule type" value="Genomic_DNA"/>
</dbReference>
<name>A0ABQ5H1I9_9ASTR</name>
<comment type="caution">
    <text evidence="1">The sequence shown here is derived from an EMBL/GenBank/DDBJ whole genome shotgun (WGS) entry which is preliminary data.</text>
</comment>
<dbReference type="Proteomes" id="UP001151760">
    <property type="component" value="Unassembled WGS sequence"/>
</dbReference>
<evidence type="ECO:0000313" key="1">
    <source>
        <dbReference type="EMBL" id="GJT81520.1"/>
    </source>
</evidence>
<keyword evidence="2" id="KW-1185">Reference proteome</keyword>